<comment type="caution">
    <text evidence="1">The sequence shown here is derived from an EMBL/GenBank/DDBJ whole genome shotgun (WGS) entry which is preliminary data.</text>
</comment>
<gene>
    <name evidence="1" type="ORF">IDJ77_26350</name>
</gene>
<evidence type="ECO:0000313" key="1">
    <source>
        <dbReference type="EMBL" id="MBD1367361.1"/>
    </source>
</evidence>
<dbReference type="RefSeq" id="WP_191191995.1">
    <property type="nucleotide sequence ID" value="NZ_JACWMY010000019.1"/>
</dbReference>
<organism evidence="1 2">
    <name type="scientific">Mucilaginibacter pankratovii</name>
    <dbReference type="NCBI Taxonomy" id="2772110"/>
    <lineage>
        <taxon>Bacteria</taxon>
        <taxon>Pseudomonadati</taxon>
        <taxon>Bacteroidota</taxon>
        <taxon>Sphingobacteriia</taxon>
        <taxon>Sphingobacteriales</taxon>
        <taxon>Sphingobacteriaceae</taxon>
        <taxon>Mucilaginibacter</taxon>
    </lineage>
</organism>
<sequence length="45" mass="5120">MPVVSIDESLDKYDNVVLFPDKVAKANEMLRTIGLPKDKEKSKQE</sequence>
<protein>
    <submittedName>
        <fullName evidence="1">Uncharacterized protein</fullName>
    </submittedName>
</protein>
<name>A0ABR7WYJ3_9SPHI</name>
<evidence type="ECO:0000313" key="2">
    <source>
        <dbReference type="Proteomes" id="UP000606600"/>
    </source>
</evidence>
<accession>A0ABR7WYJ3</accession>
<proteinExistence type="predicted"/>
<dbReference type="Proteomes" id="UP000606600">
    <property type="component" value="Unassembled WGS sequence"/>
</dbReference>
<dbReference type="EMBL" id="JACWMY010000019">
    <property type="protein sequence ID" value="MBD1367361.1"/>
    <property type="molecule type" value="Genomic_DNA"/>
</dbReference>
<reference evidence="1 2" key="1">
    <citation type="submission" date="2020-09" db="EMBL/GenBank/DDBJ databases">
        <title>Novel species of Mucilaginibacter isolated from a glacier on the Tibetan Plateau.</title>
        <authorList>
            <person name="Liu Q."/>
            <person name="Xin Y.-H."/>
        </authorList>
    </citation>
    <scope>NUCLEOTIDE SEQUENCE [LARGE SCALE GENOMIC DNA]</scope>
    <source>
        <strain evidence="1 2">ZT4R22</strain>
    </source>
</reference>
<keyword evidence="2" id="KW-1185">Reference proteome</keyword>